<dbReference type="GO" id="GO:0006508">
    <property type="term" value="P:proteolysis"/>
    <property type="evidence" value="ECO:0007669"/>
    <property type="project" value="UniProtKB-KW"/>
</dbReference>
<feature type="domain" description="Peptidase S54 rhomboid" evidence="10">
    <location>
        <begin position="136"/>
        <end position="273"/>
    </location>
</feature>
<dbReference type="InterPro" id="IPR023662">
    <property type="entry name" value="Rhomboid_protease_GlpG"/>
</dbReference>
<dbReference type="PANTHER" id="PTHR43731">
    <property type="entry name" value="RHOMBOID PROTEASE"/>
    <property type="match status" value="1"/>
</dbReference>
<evidence type="ECO:0000256" key="8">
    <source>
        <dbReference type="ARBA" id="ARBA00023136"/>
    </source>
</evidence>
<reference evidence="12" key="1">
    <citation type="journal article" date="2017" name="Genome Announc.">
        <title>Whole-Genome Sequence of Photobacterium damselae subsp. piscicida Strain 91-197, Isolated from Hybrid Striped Bass (Morone sp.) in the United States.</title>
        <authorList>
            <person name="Teru Y."/>
            <person name="Hikima J."/>
            <person name="Kono T."/>
            <person name="Sakai M."/>
            <person name="Takano T."/>
            <person name="Hawke J.P."/>
            <person name="Takeyama H."/>
            <person name="Aoki T."/>
        </authorList>
    </citation>
    <scope>NUCLEOTIDE SEQUENCE</scope>
    <source>
        <strain evidence="12">91-197</strain>
    </source>
</reference>
<dbReference type="Gene3D" id="3.30.70.2350">
    <property type="match status" value="1"/>
</dbReference>
<dbReference type="InterPro" id="IPR050925">
    <property type="entry name" value="Rhomboid_protease_S54"/>
</dbReference>
<keyword evidence="6 13" id="KW-0378">Hydrolase</keyword>
<evidence type="ECO:0000256" key="2">
    <source>
        <dbReference type="ARBA" id="ARBA00009045"/>
    </source>
</evidence>
<dbReference type="EC" id="3.4.21.105" evidence="13"/>
<reference evidence="13 15" key="3">
    <citation type="submission" date="2020-09" db="EMBL/GenBank/DDBJ databases">
        <title>Complete, closed and curated genome sequences of Photobacterium damselae subsp. piscicida isolates from Australia indicate localised evolution and additional plasmid-borne pathogenicity mechanisms.</title>
        <authorList>
            <person name="Baseggio L."/>
            <person name="Silayeva O."/>
            <person name="Buller N."/>
            <person name="Landos M."/>
            <person name="Engelstaedter J."/>
            <person name="Barnes A.C."/>
        </authorList>
    </citation>
    <scope>NUCLEOTIDE SEQUENCE [LARGE SCALE GENOMIC DNA]</scope>
    <source>
        <strain evidence="13 15">AS-16-0540-1</strain>
    </source>
</reference>
<keyword evidence="8 9" id="KW-0472">Membrane</keyword>
<feature type="transmembrane region" description="Helical" evidence="9">
    <location>
        <begin position="233"/>
        <end position="251"/>
    </location>
</feature>
<feature type="transmembrane region" description="Helical" evidence="9">
    <location>
        <begin position="147"/>
        <end position="166"/>
    </location>
</feature>
<accession>A0A1Q9H237</accession>
<name>A0A1Q9H237_PHODP</name>
<evidence type="ECO:0000256" key="3">
    <source>
        <dbReference type="ARBA" id="ARBA00022475"/>
    </source>
</evidence>
<keyword evidence="4" id="KW-0997">Cell inner membrane</keyword>
<comment type="similarity">
    <text evidence="2">Belongs to the peptidase S54 family.</text>
</comment>
<dbReference type="Proteomes" id="UP000218676">
    <property type="component" value="Chromosome 1"/>
</dbReference>
<dbReference type="InterPro" id="IPR035952">
    <property type="entry name" value="Rhomboid-like_sf"/>
</dbReference>
<keyword evidence="3" id="KW-1003">Cell membrane</keyword>
<dbReference type="InterPro" id="IPR038236">
    <property type="entry name" value="GlpG_N_sf"/>
</dbReference>
<organism evidence="13 15">
    <name type="scientific">Photobacterium damsela subsp. piscicida</name>
    <name type="common">Pasteurella piscicida</name>
    <dbReference type="NCBI Taxonomy" id="38294"/>
    <lineage>
        <taxon>Bacteria</taxon>
        <taxon>Pseudomonadati</taxon>
        <taxon>Pseudomonadota</taxon>
        <taxon>Gammaproteobacteria</taxon>
        <taxon>Vibrionales</taxon>
        <taxon>Vibrionaceae</taxon>
        <taxon>Photobacterium</taxon>
    </lineage>
</organism>
<reference evidence="14" key="2">
    <citation type="submission" date="2017-05" db="EMBL/GenBank/DDBJ databases">
        <title>Whole genome sequence of fish pathogenic bacteria, Photobacterium damselae subsp. piscicida, strain 91-197, isolated from hybrid striped bass (Morone sp.) in USA.</title>
        <authorList>
            <person name="Teru Y."/>
            <person name="Hikima J."/>
            <person name="Kono T."/>
            <person name="Sakai M."/>
            <person name="Takano T."/>
            <person name="Hawke J.P."/>
            <person name="Takeyama H."/>
            <person name="Aoki T."/>
        </authorList>
    </citation>
    <scope>NUCLEOTIDE SEQUENCE [LARGE SCALE GENOMIC DNA]</scope>
    <source>
        <strain evidence="14">91-197</strain>
    </source>
</reference>
<dbReference type="Gene3D" id="1.20.1540.10">
    <property type="entry name" value="Rhomboid-like"/>
    <property type="match status" value="1"/>
</dbReference>
<dbReference type="PANTHER" id="PTHR43731:SF14">
    <property type="entry name" value="PRESENILIN-ASSOCIATED RHOMBOID-LIKE PROTEIN, MITOCHONDRIAL"/>
    <property type="match status" value="1"/>
</dbReference>
<dbReference type="Pfam" id="PF01694">
    <property type="entry name" value="Rhomboid"/>
    <property type="match status" value="1"/>
</dbReference>
<evidence type="ECO:0000256" key="7">
    <source>
        <dbReference type="ARBA" id="ARBA00022989"/>
    </source>
</evidence>
<proteinExistence type="inferred from homology"/>
<evidence type="ECO:0000256" key="5">
    <source>
        <dbReference type="ARBA" id="ARBA00022692"/>
    </source>
</evidence>
<dbReference type="GO" id="GO:0004252">
    <property type="term" value="F:serine-type endopeptidase activity"/>
    <property type="evidence" value="ECO:0007669"/>
    <property type="project" value="InterPro"/>
</dbReference>
<dbReference type="GO" id="GO:0016020">
    <property type="term" value="C:membrane"/>
    <property type="evidence" value="ECO:0007669"/>
    <property type="project" value="UniProtKB-SubCell"/>
</dbReference>
<evidence type="ECO:0000256" key="6">
    <source>
        <dbReference type="ARBA" id="ARBA00022801"/>
    </source>
</evidence>
<evidence type="ECO:0000313" key="13">
    <source>
        <dbReference type="EMBL" id="QOD56616.1"/>
    </source>
</evidence>
<keyword evidence="5 9" id="KW-0812">Transmembrane</keyword>
<evidence type="ECO:0000259" key="11">
    <source>
        <dbReference type="Pfam" id="PF12122"/>
    </source>
</evidence>
<dbReference type="EMBL" id="AP018045">
    <property type="protein sequence ID" value="BAX54526.1"/>
    <property type="molecule type" value="Genomic_DNA"/>
</dbReference>
<evidence type="ECO:0000259" key="10">
    <source>
        <dbReference type="Pfam" id="PF01694"/>
    </source>
</evidence>
<dbReference type="Proteomes" id="UP000516656">
    <property type="component" value="Chromosome 1"/>
</dbReference>
<dbReference type="AlphaFoldDB" id="A0A1Q9H237"/>
<evidence type="ECO:0000256" key="1">
    <source>
        <dbReference type="ARBA" id="ARBA00004141"/>
    </source>
</evidence>
<keyword evidence="13" id="KW-0645">Protease</keyword>
<dbReference type="InterPro" id="IPR022732">
    <property type="entry name" value="Peptidase_S54_GlpG_N"/>
</dbReference>
<evidence type="ECO:0000256" key="9">
    <source>
        <dbReference type="SAM" id="Phobius"/>
    </source>
</evidence>
<dbReference type="InterPro" id="IPR022764">
    <property type="entry name" value="Peptidase_S54_rhomboid_dom"/>
</dbReference>
<sequence length="281" mass="31894">MHRLIGLSNPRLAQAFIDYMASRKIEVVMSPEPEGLFALWLKDEQYLVEAEAELQAFLHDPTADKYQAASWDMAESRTAKFHYANPSLINMIRAQAGPFTLSVMVAVIAIYILWLIGFEQPLFTALHFPFFADGDQWQLWRYFSHSLLHFSALHIIFNCLWWWLLGGKIEQHSGSSKLVQIFLLSSLLSGFAQAWFVGPNFGGLSGVVYALMGYLWWMGWLAPKRGLTIPRSYVVFMLVWLILGFTDILGFSVANMAHLFGLASGCLIALYDAKKPLKHHS</sequence>
<feature type="transmembrane region" description="Helical" evidence="9">
    <location>
        <begin position="178"/>
        <end position="196"/>
    </location>
</feature>
<evidence type="ECO:0000313" key="15">
    <source>
        <dbReference type="Proteomes" id="UP000516656"/>
    </source>
</evidence>
<dbReference type="EMBL" id="CP061854">
    <property type="protein sequence ID" value="QOD56616.1"/>
    <property type="molecule type" value="Genomic_DNA"/>
</dbReference>
<feature type="domain" description="Peptidase S54 GlpG peptidase N-terminal" evidence="11">
    <location>
        <begin position="1"/>
        <end position="86"/>
    </location>
</feature>
<dbReference type="SUPFAM" id="SSF144091">
    <property type="entry name" value="Rhomboid-like"/>
    <property type="match status" value="1"/>
</dbReference>
<comment type="subcellular location">
    <subcellularLocation>
        <location evidence="1">Membrane</location>
        <topology evidence="1">Multi-pass membrane protein</topology>
    </subcellularLocation>
</comment>
<evidence type="ECO:0000313" key="12">
    <source>
        <dbReference type="EMBL" id="BAX54526.1"/>
    </source>
</evidence>
<evidence type="ECO:0000256" key="4">
    <source>
        <dbReference type="ARBA" id="ARBA00022519"/>
    </source>
</evidence>
<gene>
    <name evidence="13" type="primary">glpG</name>
    <name evidence="13" type="ORF">IC627_00485</name>
    <name evidence="12" type="ORF">PDPUS_1_03152</name>
</gene>
<keyword evidence="7 9" id="KW-1133">Transmembrane helix</keyword>
<evidence type="ECO:0000313" key="14">
    <source>
        <dbReference type="Proteomes" id="UP000218676"/>
    </source>
</evidence>
<dbReference type="Pfam" id="PF12122">
    <property type="entry name" value="Rhomboid_N"/>
    <property type="match status" value="1"/>
</dbReference>
<feature type="transmembrane region" description="Helical" evidence="9">
    <location>
        <begin position="96"/>
        <end position="116"/>
    </location>
</feature>
<protein>
    <submittedName>
        <fullName evidence="13">Rhomboid family intramembrane serine protease GlpG</fullName>
        <ecNumber evidence="13">3.4.21.105</ecNumber>
    </submittedName>
    <submittedName>
        <fullName evidence="12">Rhomboid protease Glp G</fullName>
    </submittedName>
</protein>
<feature type="transmembrane region" description="Helical" evidence="9">
    <location>
        <begin position="202"/>
        <end position="221"/>
    </location>
</feature>
<dbReference type="NCBIfam" id="TIGR04239">
    <property type="entry name" value="rhombo_GlpG"/>
    <property type="match status" value="1"/>
</dbReference>
<dbReference type="RefSeq" id="WP_044173910.1">
    <property type="nucleotide sequence ID" value="NZ_AP018045.1"/>
</dbReference>